<sequence>MKNSMGIVVLMLLGLLALSGHADGSLGRVSLRKKTLDRESLKAARLSIANRAKALGYSADRDALTLGDGGDALVLSNYMDAQYYGEIGLGTPPQTFRVVFDTGSSNLWVPSAKCWLSLACYIHRKYKSGRSSTYEEDGTSFSIQYGSGSMAGFLSQDTLTIGDLRIKNQVFAEATKEPGVAFVAAKFDGILGLGFKEISVDRVTPPWYNILDQNLVQEPVFSFWLNRNADEDVGGELVLGGKDPKHYKGEHVYTPVTRKGYWQFNMGDVKVDGKTTGFCASGCAAIADSGTSLLAGPTVIVTEINQAIGATGIVSQECKMVVDQYGEMIIDALMQQMAPGKICAQAGVCFDRSTAFNSEPHISSVLEKDVGESQAVGDEVACTVCQMAVVWVQNQLKNNRTKESIQSYLNSLCEHLPSPNGESLVDCDALHKMPNVAFTIGGKTFELTPEQYVLKVGDGKEAQCISGFMGLDVPAPTGPLWIMGDIFMGVYHTVFDYGNTQVGFALAA</sequence>
<dbReference type="InterPro" id="IPR033121">
    <property type="entry name" value="PEPTIDASE_A1"/>
</dbReference>
<dbReference type="FunFam" id="2.40.70.10:FF:000044">
    <property type="entry name" value="Lysosomal aspartic protease"/>
    <property type="match status" value="1"/>
</dbReference>
<dbReference type="SUPFAM" id="SSF50630">
    <property type="entry name" value="Acid proteases"/>
    <property type="match status" value="1"/>
</dbReference>
<feature type="active site" evidence="8">
    <location>
        <position position="288"/>
    </location>
</feature>
<feature type="domain" description="Saposin B-type" evidence="12">
    <location>
        <begin position="313"/>
        <end position="353"/>
    </location>
</feature>
<dbReference type="SMART" id="SM00741">
    <property type="entry name" value="SapB"/>
    <property type="match status" value="1"/>
</dbReference>
<evidence type="ECO:0000256" key="9">
    <source>
        <dbReference type="PIRSR" id="PIRSR601461-2"/>
    </source>
</evidence>
<dbReference type="InterPro" id="IPR008139">
    <property type="entry name" value="SaposinB_dom"/>
</dbReference>
<dbReference type="InterPro" id="IPR001969">
    <property type="entry name" value="Aspartic_peptidase_AS"/>
</dbReference>
<keyword evidence="7" id="KW-0325">Glycoprotein</keyword>
<organism evidence="14 15">
    <name type="scientific">Riccia sorocarpa</name>
    <dbReference type="NCBI Taxonomy" id="122646"/>
    <lineage>
        <taxon>Eukaryota</taxon>
        <taxon>Viridiplantae</taxon>
        <taxon>Streptophyta</taxon>
        <taxon>Embryophyta</taxon>
        <taxon>Marchantiophyta</taxon>
        <taxon>Marchantiopsida</taxon>
        <taxon>Marchantiidae</taxon>
        <taxon>Marchantiales</taxon>
        <taxon>Ricciaceae</taxon>
        <taxon>Riccia</taxon>
    </lineage>
</organism>
<dbReference type="GO" id="GO:0004190">
    <property type="term" value="F:aspartic-type endopeptidase activity"/>
    <property type="evidence" value="ECO:0007669"/>
    <property type="project" value="UniProtKB-KW"/>
</dbReference>
<feature type="active site" evidence="8">
    <location>
        <position position="101"/>
    </location>
</feature>
<dbReference type="AlphaFoldDB" id="A0ABD3HE12"/>
<evidence type="ECO:0000256" key="10">
    <source>
        <dbReference type="RuleBase" id="RU000454"/>
    </source>
</evidence>
<feature type="domain" description="Saposin B-type" evidence="12">
    <location>
        <begin position="378"/>
        <end position="419"/>
    </location>
</feature>
<keyword evidence="2 10" id="KW-0645">Protease</keyword>
<evidence type="ECO:0000256" key="6">
    <source>
        <dbReference type="ARBA" id="ARBA00023157"/>
    </source>
</evidence>
<dbReference type="Gene3D" id="2.40.70.10">
    <property type="entry name" value="Acid Proteases"/>
    <property type="match status" value="2"/>
</dbReference>
<keyword evidence="15" id="KW-1185">Reference proteome</keyword>
<keyword evidence="6 9" id="KW-1015">Disulfide bond</keyword>
<dbReference type="InterPro" id="IPR008138">
    <property type="entry name" value="SapB_2"/>
</dbReference>
<evidence type="ECO:0000256" key="3">
    <source>
        <dbReference type="ARBA" id="ARBA00022750"/>
    </source>
</evidence>
<dbReference type="PANTHER" id="PTHR47966:SF51">
    <property type="entry name" value="BETA-SITE APP-CLEAVING ENZYME, ISOFORM A-RELATED"/>
    <property type="match status" value="1"/>
</dbReference>
<evidence type="ECO:0000256" key="4">
    <source>
        <dbReference type="ARBA" id="ARBA00022801"/>
    </source>
</evidence>
<dbReference type="GO" id="GO:0006508">
    <property type="term" value="P:proteolysis"/>
    <property type="evidence" value="ECO:0007669"/>
    <property type="project" value="UniProtKB-KW"/>
</dbReference>
<proteinExistence type="inferred from homology"/>
<evidence type="ECO:0000256" key="5">
    <source>
        <dbReference type="ARBA" id="ARBA00023145"/>
    </source>
</evidence>
<evidence type="ECO:0008006" key="16">
    <source>
        <dbReference type="Google" id="ProtNLM"/>
    </source>
</evidence>
<dbReference type="InterPro" id="IPR011001">
    <property type="entry name" value="Saposin-like"/>
</dbReference>
<feature type="chain" id="PRO_5044846209" description="Aspartic proteinase" evidence="11">
    <location>
        <begin position="23"/>
        <end position="508"/>
    </location>
</feature>
<evidence type="ECO:0000256" key="8">
    <source>
        <dbReference type="PIRSR" id="PIRSR601461-1"/>
    </source>
</evidence>
<dbReference type="PROSITE" id="PS50015">
    <property type="entry name" value="SAP_B"/>
    <property type="match status" value="2"/>
</dbReference>
<reference evidence="14 15" key="1">
    <citation type="submission" date="2024-09" db="EMBL/GenBank/DDBJ databases">
        <title>Chromosome-scale assembly of Riccia sorocarpa.</title>
        <authorList>
            <person name="Paukszto L."/>
        </authorList>
    </citation>
    <scope>NUCLEOTIDE SEQUENCE [LARGE SCALE GENOMIC DNA]</scope>
    <source>
        <strain evidence="14">LP-2024</strain>
        <tissue evidence="14">Aerial parts of the thallus</tissue>
    </source>
</reference>
<protein>
    <recommendedName>
        <fullName evidence="16">Aspartic proteinase</fullName>
    </recommendedName>
</protein>
<keyword evidence="11" id="KW-0732">Signal</keyword>
<dbReference type="SUPFAM" id="SSF47862">
    <property type="entry name" value="Saposin"/>
    <property type="match status" value="1"/>
</dbReference>
<evidence type="ECO:0000256" key="7">
    <source>
        <dbReference type="ARBA" id="ARBA00023180"/>
    </source>
</evidence>
<dbReference type="InterPro" id="IPR021109">
    <property type="entry name" value="Peptidase_aspartic_dom_sf"/>
</dbReference>
<evidence type="ECO:0000256" key="1">
    <source>
        <dbReference type="ARBA" id="ARBA00007447"/>
    </source>
</evidence>
<dbReference type="Pfam" id="PF00026">
    <property type="entry name" value="Asp"/>
    <property type="match status" value="1"/>
</dbReference>
<dbReference type="PROSITE" id="PS00141">
    <property type="entry name" value="ASP_PROTEASE"/>
    <property type="match status" value="2"/>
</dbReference>
<dbReference type="Gene3D" id="1.10.225.10">
    <property type="entry name" value="Saposin-like"/>
    <property type="match status" value="1"/>
</dbReference>
<evidence type="ECO:0000256" key="11">
    <source>
        <dbReference type="SAM" id="SignalP"/>
    </source>
</evidence>
<keyword evidence="3 10" id="KW-0064">Aspartyl protease</keyword>
<gene>
    <name evidence="14" type="ORF">R1sor_014939</name>
</gene>
<dbReference type="PROSITE" id="PS51767">
    <property type="entry name" value="PEPTIDASE_A1"/>
    <property type="match status" value="1"/>
</dbReference>
<comment type="similarity">
    <text evidence="1 10">Belongs to the peptidase A1 family.</text>
</comment>
<evidence type="ECO:0000313" key="15">
    <source>
        <dbReference type="Proteomes" id="UP001633002"/>
    </source>
</evidence>
<dbReference type="Pfam" id="PF03489">
    <property type="entry name" value="SapB_2"/>
    <property type="match status" value="1"/>
</dbReference>
<comment type="caution">
    <text evidence="14">The sequence shown here is derived from an EMBL/GenBank/DDBJ whole genome shotgun (WGS) entry which is preliminary data.</text>
</comment>
<dbReference type="Proteomes" id="UP001633002">
    <property type="component" value="Unassembled WGS sequence"/>
</dbReference>
<dbReference type="Pfam" id="PF05184">
    <property type="entry name" value="SapB_1"/>
    <property type="match status" value="1"/>
</dbReference>
<dbReference type="FunFam" id="2.40.70.10:FF:000115">
    <property type="entry name" value="Lysosomal aspartic protease"/>
    <property type="match status" value="1"/>
</dbReference>
<dbReference type="InterPro" id="IPR001461">
    <property type="entry name" value="Aspartic_peptidase_A1"/>
</dbReference>
<dbReference type="InterPro" id="IPR007856">
    <property type="entry name" value="SapB_1"/>
</dbReference>
<evidence type="ECO:0000256" key="2">
    <source>
        <dbReference type="ARBA" id="ARBA00022670"/>
    </source>
</evidence>
<dbReference type="PANTHER" id="PTHR47966">
    <property type="entry name" value="BETA-SITE APP-CLEAVING ENZYME, ISOFORM A-RELATED"/>
    <property type="match status" value="1"/>
</dbReference>
<keyword evidence="5" id="KW-0865">Zymogen</keyword>
<dbReference type="EMBL" id="JBJQOH010000004">
    <property type="protein sequence ID" value="KAL3688630.1"/>
    <property type="molecule type" value="Genomic_DNA"/>
</dbReference>
<evidence type="ECO:0000313" key="14">
    <source>
        <dbReference type="EMBL" id="KAL3688630.1"/>
    </source>
</evidence>
<evidence type="ECO:0000259" key="12">
    <source>
        <dbReference type="PROSITE" id="PS50015"/>
    </source>
</evidence>
<evidence type="ECO:0000259" key="13">
    <source>
        <dbReference type="PROSITE" id="PS51767"/>
    </source>
</evidence>
<feature type="disulfide bond" evidence="9">
    <location>
        <begin position="114"/>
        <end position="120"/>
    </location>
</feature>
<name>A0ABD3HE12_9MARC</name>
<feature type="signal peptide" evidence="11">
    <location>
        <begin position="1"/>
        <end position="22"/>
    </location>
</feature>
<feature type="domain" description="Peptidase A1" evidence="13">
    <location>
        <begin position="83"/>
        <end position="505"/>
    </location>
</feature>
<dbReference type="PRINTS" id="PR00792">
    <property type="entry name" value="PEPSIN"/>
</dbReference>
<accession>A0ABD3HE12</accession>
<keyword evidence="4 10" id="KW-0378">Hydrolase</keyword>